<keyword evidence="3" id="KW-1185">Reference proteome</keyword>
<gene>
    <name evidence="2" type="ORF">H5V44_16220</name>
</gene>
<dbReference type="InterPro" id="IPR050707">
    <property type="entry name" value="HTH_MetabolicPath_Reg"/>
</dbReference>
<dbReference type="Gene3D" id="3.30.450.40">
    <property type="match status" value="1"/>
</dbReference>
<evidence type="ECO:0000313" key="3">
    <source>
        <dbReference type="Proteomes" id="UP000546257"/>
    </source>
</evidence>
<dbReference type="AlphaFoldDB" id="A0A7J9SLI8"/>
<name>A0A7J9SLI8_9EURY</name>
<dbReference type="GO" id="GO:0003700">
    <property type="term" value="F:DNA-binding transcription factor activity"/>
    <property type="evidence" value="ECO:0007669"/>
    <property type="project" value="TreeGrafter"/>
</dbReference>
<comment type="caution">
    <text evidence="2">The sequence shown here is derived from an EMBL/GenBank/DDBJ whole genome shotgun (WGS) entry which is preliminary data.</text>
</comment>
<sequence>MGDTNPKIHQVAKPELEGLAEETGDLVNLLVEEYRKGIYLHREQGENAVEVDSYTGHRVHLHSTALGKAILAELPRERVEEIIDQHGLPATTENNITEREELFDRLDQIREQGVAFDDEERLPGLRCVARAVTDNNCEVHGAISVSGPSSRMQGSRYDEEIPQKLEEVTNIVSLNMGYS</sequence>
<evidence type="ECO:0000259" key="1">
    <source>
        <dbReference type="PROSITE" id="PS51078"/>
    </source>
</evidence>
<dbReference type="InterPro" id="IPR014757">
    <property type="entry name" value="Tscrpt_reg_IclR_C"/>
</dbReference>
<organism evidence="2 3">
    <name type="scientific">Halobellus ruber</name>
    <dbReference type="NCBI Taxonomy" id="2761102"/>
    <lineage>
        <taxon>Archaea</taxon>
        <taxon>Methanobacteriati</taxon>
        <taxon>Methanobacteriota</taxon>
        <taxon>Stenosarchaea group</taxon>
        <taxon>Halobacteria</taxon>
        <taxon>Halobacteriales</taxon>
        <taxon>Haloferacaceae</taxon>
        <taxon>Halobellus</taxon>
    </lineage>
</organism>
<accession>A0A7J9SLI8</accession>
<dbReference type="GO" id="GO:0045892">
    <property type="term" value="P:negative regulation of DNA-templated transcription"/>
    <property type="evidence" value="ECO:0007669"/>
    <property type="project" value="TreeGrafter"/>
</dbReference>
<proteinExistence type="predicted"/>
<dbReference type="InterPro" id="IPR029016">
    <property type="entry name" value="GAF-like_dom_sf"/>
</dbReference>
<dbReference type="Proteomes" id="UP000546257">
    <property type="component" value="Unassembled WGS sequence"/>
</dbReference>
<dbReference type="PANTHER" id="PTHR30136:SF35">
    <property type="entry name" value="HTH-TYPE TRANSCRIPTIONAL REGULATOR RV1719"/>
    <property type="match status" value="1"/>
</dbReference>
<evidence type="ECO:0000313" key="2">
    <source>
        <dbReference type="EMBL" id="MBB6647810.1"/>
    </source>
</evidence>
<dbReference type="EMBL" id="JACKXD010000007">
    <property type="protein sequence ID" value="MBB6647810.1"/>
    <property type="molecule type" value="Genomic_DNA"/>
</dbReference>
<dbReference type="PANTHER" id="PTHR30136">
    <property type="entry name" value="HELIX-TURN-HELIX TRANSCRIPTIONAL REGULATOR, ICLR FAMILY"/>
    <property type="match status" value="1"/>
</dbReference>
<protein>
    <submittedName>
        <fullName evidence="2">IclR family transcriptional regulator</fullName>
    </submittedName>
</protein>
<dbReference type="PROSITE" id="PS51078">
    <property type="entry name" value="ICLR_ED"/>
    <property type="match status" value="1"/>
</dbReference>
<dbReference type="GO" id="GO:0003677">
    <property type="term" value="F:DNA binding"/>
    <property type="evidence" value="ECO:0007669"/>
    <property type="project" value="TreeGrafter"/>
</dbReference>
<reference evidence="2 3" key="1">
    <citation type="submission" date="2020-08" db="EMBL/GenBank/DDBJ databases">
        <authorList>
            <person name="Seo M.-J."/>
        </authorList>
    </citation>
    <scope>NUCLEOTIDE SEQUENCE [LARGE SCALE GENOMIC DNA]</scope>
    <source>
        <strain evidence="2 3">MBLA0160</strain>
    </source>
</reference>
<dbReference type="Pfam" id="PF01614">
    <property type="entry name" value="IclR_C"/>
    <property type="match status" value="1"/>
</dbReference>
<dbReference type="SUPFAM" id="SSF55781">
    <property type="entry name" value="GAF domain-like"/>
    <property type="match status" value="1"/>
</dbReference>
<feature type="domain" description="IclR-ED" evidence="1">
    <location>
        <begin position="1"/>
        <end position="178"/>
    </location>
</feature>